<evidence type="ECO:0000259" key="2">
    <source>
        <dbReference type="PROSITE" id="PS50213"/>
    </source>
</evidence>
<dbReference type="SMART" id="SM00554">
    <property type="entry name" value="FAS1"/>
    <property type="match status" value="2"/>
</dbReference>
<feature type="domain" description="FAS1" evidence="2">
    <location>
        <begin position="18"/>
        <end position="167"/>
    </location>
</feature>
<proteinExistence type="predicted"/>
<organism evidence="3 4">
    <name type="scientific">Triangularia setosa</name>
    <dbReference type="NCBI Taxonomy" id="2587417"/>
    <lineage>
        <taxon>Eukaryota</taxon>
        <taxon>Fungi</taxon>
        <taxon>Dikarya</taxon>
        <taxon>Ascomycota</taxon>
        <taxon>Pezizomycotina</taxon>
        <taxon>Sordariomycetes</taxon>
        <taxon>Sordariomycetidae</taxon>
        <taxon>Sordariales</taxon>
        <taxon>Podosporaceae</taxon>
        <taxon>Triangularia</taxon>
    </lineage>
</organism>
<dbReference type="Proteomes" id="UP001302321">
    <property type="component" value="Unassembled WGS sequence"/>
</dbReference>
<keyword evidence="4" id="KW-1185">Reference proteome</keyword>
<dbReference type="GO" id="GO:0000329">
    <property type="term" value="C:fungal-type vacuole membrane"/>
    <property type="evidence" value="ECO:0007669"/>
    <property type="project" value="TreeGrafter"/>
</dbReference>
<keyword evidence="1" id="KW-0732">Signal</keyword>
<evidence type="ECO:0000256" key="1">
    <source>
        <dbReference type="SAM" id="SignalP"/>
    </source>
</evidence>
<dbReference type="GO" id="GO:0016236">
    <property type="term" value="P:macroautophagy"/>
    <property type="evidence" value="ECO:0007669"/>
    <property type="project" value="TreeGrafter"/>
</dbReference>
<dbReference type="PROSITE" id="PS50213">
    <property type="entry name" value="FAS1"/>
    <property type="match status" value="2"/>
</dbReference>
<dbReference type="AlphaFoldDB" id="A0AAN6WK06"/>
<name>A0AAN6WK06_9PEZI</name>
<evidence type="ECO:0000313" key="3">
    <source>
        <dbReference type="EMBL" id="KAK4181767.1"/>
    </source>
</evidence>
<reference evidence="3" key="1">
    <citation type="journal article" date="2023" name="Mol. Phylogenet. Evol.">
        <title>Genome-scale phylogeny and comparative genomics of the fungal order Sordariales.</title>
        <authorList>
            <person name="Hensen N."/>
            <person name="Bonometti L."/>
            <person name="Westerberg I."/>
            <person name="Brannstrom I.O."/>
            <person name="Guillou S."/>
            <person name="Cros-Aarteil S."/>
            <person name="Calhoun S."/>
            <person name="Haridas S."/>
            <person name="Kuo A."/>
            <person name="Mondo S."/>
            <person name="Pangilinan J."/>
            <person name="Riley R."/>
            <person name="LaButti K."/>
            <person name="Andreopoulos B."/>
            <person name="Lipzen A."/>
            <person name="Chen C."/>
            <person name="Yan M."/>
            <person name="Daum C."/>
            <person name="Ng V."/>
            <person name="Clum A."/>
            <person name="Steindorff A."/>
            <person name="Ohm R.A."/>
            <person name="Martin F."/>
            <person name="Silar P."/>
            <person name="Natvig D.O."/>
            <person name="Lalanne C."/>
            <person name="Gautier V."/>
            <person name="Ament-Velasquez S.L."/>
            <person name="Kruys A."/>
            <person name="Hutchinson M.I."/>
            <person name="Powell A.J."/>
            <person name="Barry K."/>
            <person name="Miller A.N."/>
            <person name="Grigoriev I.V."/>
            <person name="Debuchy R."/>
            <person name="Gladieux P."/>
            <person name="Hiltunen Thoren M."/>
            <person name="Johannesson H."/>
        </authorList>
    </citation>
    <scope>NUCLEOTIDE SEQUENCE</scope>
    <source>
        <strain evidence="3">CBS 892.96</strain>
    </source>
</reference>
<dbReference type="PANTHER" id="PTHR10900:SF77">
    <property type="entry name" value="FI19380P1"/>
    <property type="match status" value="1"/>
</dbReference>
<dbReference type="InterPro" id="IPR050904">
    <property type="entry name" value="Adhesion/Biosynth-related"/>
</dbReference>
<accession>A0AAN6WK06</accession>
<feature type="domain" description="FAS1" evidence="2">
    <location>
        <begin position="169"/>
        <end position="302"/>
    </location>
</feature>
<dbReference type="Pfam" id="PF02469">
    <property type="entry name" value="Fasciclin"/>
    <property type="match status" value="2"/>
</dbReference>
<comment type="caution">
    <text evidence="3">The sequence shown here is derived from an EMBL/GenBank/DDBJ whole genome shotgun (WGS) entry which is preliminary data.</text>
</comment>
<protein>
    <recommendedName>
        <fullName evidence="2">FAS1 domain-containing protein</fullName>
    </recommendedName>
</protein>
<dbReference type="SUPFAM" id="SSF82153">
    <property type="entry name" value="FAS1 domain"/>
    <property type="match status" value="2"/>
</dbReference>
<feature type="chain" id="PRO_5042908049" description="FAS1 domain-containing protein" evidence="1">
    <location>
        <begin position="18"/>
        <end position="376"/>
    </location>
</feature>
<dbReference type="PANTHER" id="PTHR10900">
    <property type="entry name" value="PERIOSTIN-RELATED"/>
    <property type="match status" value="1"/>
</dbReference>
<dbReference type="InterPro" id="IPR000782">
    <property type="entry name" value="FAS1_domain"/>
</dbReference>
<feature type="signal peptide" evidence="1">
    <location>
        <begin position="1"/>
        <end position="17"/>
    </location>
</feature>
<dbReference type="InterPro" id="IPR036378">
    <property type="entry name" value="FAS1_dom_sf"/>
</dbReference>
<gene>
    <name evidence="3" type="ORF">QBC36DRAFT_317200</name>
</gene>
<reference evidence="3" key="2">
    <citation type="submission" date="2023-05" db="EMBL/GenBank/DDBJ databases">
        <authorList>
            <consortium name="Lawrence Berkeley National Laboratory"/>
            <person name="Steindorff A."/>
            <person name="Hensen N."/>
            <person name="Bonometti L."/>
            <person name="Westerberg I."/>
            <person name="Brannstrom I.O."/>
            <person name="Guillou S."/>
            <person name="Cros-Aarteil S."/>
            <person name="Calhoun S."/>
            <person name="Haridas S."/>
            <person name="Kuo A."/>
            <person name="Mondo S."/>
            <person name="Pangilinan J."/>
            <person name="Riley R."/>
            <person name="Labutti K."/>
            <person name="Andreopoulos B."/>
            <person name="Lipzen A."/>
            <person name="Chen C."/>
            <person name="Yanf M."/>
            <person name="Daum C."/>
            <person name="Ng V."/>
            <person name="Clum A."/>
            <person name="Ohm R."/>
            <person name="Martin F."/>
            <person name="Silar P."/>
            <person name="Natvig D."/>
            <person name="Lalanne C."/>
            <person name="Gautier V."/>
            <person name="Ament-Velasquez S.L."/>
            <person name="Kruys A."/>
            <person name="Hutchinson M.I."/>
            <person name="Powell A.J."/>
            <person name="Barry K."/>
            <person name="Miller A.N."/>
            <person name="Grigoriev I.V."/>
            <person name="Debuchy R."/>
            <person name="Gladieux P."/>
            <person name="Thoren M.H."/>
            <person name="Johannesson H."/>
        </authorList>
    </citation>
    <scope>NUCLEOTIDE SEQUENCE</scope>
    <source>
        <strain evidence="3">CBS 892.96</strain>
    </source>
</reference>
<evidence type="ECO:0000313" key="4">
    <source>
        <dbReference type="Proteomes" id="UP001302321"/>
    </source>
</evidence>
<dbReference type="EMBL" id="MU866084">
    <property type="protein sequence ID" value="KAK4181767.1"/>
    <property type="molecule type" value="Genomic_DNA"/>
</dbReference>
<dbReference type="Gene3D" id="2.30.180.10">
    <property type="entry name" value="FAS1 domain"/>
    <property type="match status" value="2"/>
</dbReference>
<sequence length="376" mass="38844">MYFAHLLPLGLVAYASAQSLGTILTQNNATLSTLTSLLQLVPDVVQTLTTAQNVTILAPSDAAFTNLLSRNPRSAELMTNPRALTGVLQYHVLKGKLLSTDFSATPEFPSTLLSTPFANVTGGQRLQLALVNNTARVFSGYKQMASVVTPDLEFDGNNILHIIDTVLTVPATPLQTLLNTNLTSFAGALQAVRLADGVNSLSDITLFAPSNDAFRAIGSAVGSSLSNNDLANILGYHILLPGQAVRFSTDLLGADQMVLTTLQGGNLTVRRDGNQLFVNSARVVLGDMVVANGVVHVLDNVLNSSNTTATPDPAAATQAPAFAGVSAVADAPFTSGIVPTTTLVPATVPLNEGGPFAVVPTGVMLAAGAAVLAAGM</sequence>